<dbReference type="Pfam" id="PF13302">
    <property type="entry name" value="Acetyltransf_3"/>
    <property type="match status" value="1"/>
</dbReference>
<feature type="domain" description="N-acetyltransferase" evidence="1">
    <location>
        <begin position="28"/>
        <end position="193"/>
    </location>
</feature>
<dbReference type="PANTHER" id="PTHR43415:SF3">
    <property type="entry name" value="GNAT-FAMILY ACETYLTRANSFERASE"/>
    <property type="match status" value="1"/>
</dbReference>
<dbReference type="PANTHER" id="PTHR43415">
    <property type="entry name" value="SPERMIDINE N(1)-ACETYLTRANSFERASE"/>
    <property type="match status" value="1"/>
</dbReference>
<name>A0ABU0AS24_9BACI</name>
<organism evidence="2 3">
    <name type="scientific">Cytobacillus purgationiresistens</name>
    <dbReference type="NCBI Taxonomy" id="863449"/>
    <lineage>
        <taxon>Bacteria</taxon>
        <taxon>Bacillati</taxon>
        <taxon>Bacillota</taxon>
        <taxon>Bacilli</taxon>
        <taxon>Bacillales</taxon>
        <taxon>Bacillaceae</taxon>
        <taxon>Cytobacillus</taxon>
    </lineage>
</organism>
<dbReference type="PROSITE" id="PS51186">
    <property type="entry name" value="GNAT"/>
    <property type="match status" value="1"/>
</dbReference>
<dbReference type="SUPFAM" id="SSF55729">
    <property type="entry name" value="Acyl-CoA N-acyltransferases (Nat)"/>
    <property type="match status" value="1"/>
</dbReference>
<protein>
    <submittedName>
        <fullName evidence="2">RimJ/RimL family protein N-acetyltransferase</fullName>
    </submittedName>
</protein>
<evidence type="ECO:0000259" key="1">
    <source>
        <dbReference type="PROSITE" id="PS51186"/>
    </source>
</evidence>
<gene>
    <name evidence="2" type="ORF">J2S17_005774</name>
</gene>
<proteinExistence type="predicted"/>
<dbReference type="Proteomes" id="UP001238088">
    <property type="component" value="Unassembled WGS sequence"/>
</dbReference>
<keyword evidence="3" id="KW-1185">Reference proteome</keyword>
<reference evidence="2 3" key="1">
    <citation type="submission" date="2023-07" db="EMBL/GenBank/DDBJ databases">
        <title>Genomic Encyclopedia of Type Strains, Phase IV (KMG-IV): sequencing the most valuable type-strain genomes for metagenomic binning, comparative biology and taxonomic classification.</title>
        <authorList>
            <person name="Goeker M."/>
        </authorList>
    </citation>
    <scope>NUCLEOTIDE SEQUENCE [LARGE SCALE GENOMIC DNA]</scope>
    <source>
        <strain evidence="2 3">DSM 23494</strain>
    </source>
</reference>
<dbReference type="InterPro" id="IPR016181">
    <property type="entry name" value="Acyl_CoA_acyltransferase"/>
</dbReference>
<dbReference type="InterPro" id="IPR000182">
    <property type="entry name" value="GNAT_dom"/>
</dbReference>
<comment type="caution">
    <text evidence="2">The sequence shown here is derived from an EMBL/GenBank/DDBJ whole genome shotgun (WGS) entry which is preliminary data.</text>
</comment>
<sequence length="205" mass="23885">MKPNTIAKRKELVIIMIGGTHMLQSDRIQFRKMVSEDIEMYHKWRNDMDVMMTTSPFLDVYSLAETRDFVEQVILHSSNSKCYIMEAKATSMAIGVVSLINIDAKNQNAECVIDIGEKEYWGKGYGGEALRLLLNYAFLELNLHRVALKVFSFNEKAVHLYKKLGFKQEGWSRENLYRYGKWHDVIHMGILKDEFVEHLSKDNQL</sequence>
<evidence type="ECO:0000313" key="2">
    <source>
        <dbReference type="EMBL" id="MDQ0273825.1"/>
    </source>
</evidence>
<evidence type="ECO:0000313" key="3">
    <source>
        <dbReference type="Proteomes" id="UP001238088"/>
    </source>
</evidence>
<accession>A0ABU0AS24</accession>
<dbReference type="EMBL" id="JAUSUB010000052">
    <property type="protein sequence ID" value="MDQ0273825.1"/>
    <property type="molecule type" value="Genomic_DNA"/>
</dbReference>
<dbReference type="Gene3D" id="3.40.630.30">
    <property type="match status" value="1"/>
</dbReference>